<dbReference type="Pfam" id="PF00440">
    <property type="entry name" value="TetR_N"/>
    <property type="match status" value="1"/>
</dbReference>
<dbReference type="RefSeq" id="WP_306074683.1">
    <property type="nucleotide sequence ID" value="NZ_JAROBZ020000002.1"/>
</dbReference>
<dbReference type="PANTHER" id="PTHR43479">
    <property type="entry name" value="ACREF/ENVCD OPERON REPRESSOR-RELATED"/>
    <property type="match status" value="1"/>
</dbReference>
<proteinExistence type="predicted"/>
<name>A0ABV4YZ51_9BACI</name>
<dbReference type="PROSITE" id="PS50977">
    <property type="entry name" value="HTH_TETR_2"/>
    <property type="match status" value="1"/>
</dbReference>
<dbReference type="InterPro" id="IPR009057">
    <property type="entry name" value="Homeodomain-like_sf"/>
</dbReference>
<keyword evidence="1" id="KW-0678">Repressor</keyword>
<gene>
    <name evidence="5" type="ORF">P5G62_023775</name>
</gene>
<sequence length="205" mass="24962">MIERTVDRRTRKSKRALRDALLGLMEEKEFENITITDLVNRADVNRGTFYKYYDYKEDLIKEVQDKIIEDLRSAYKIPYKGLTYYKQEEVTKRKKPFLFDHIYENRKFYHLVLNSTDLYEFQRIFCETISEVHINDLLYFMEHPKIEKKLFSIYQCYGIFGLLVEWDKSNYSYSPEYMTEQHNQILLFDHPSLKFKINYGPNGKF</sequence>
<reference evidence="5 6" key="1">
    <citation type="submission" date="2024-05" db="EMBL/GenBank/DDBJ databases">
        <authorList>
            <person name="Venkateswaran K."/>
        </authorList>
    </citation>
    <scope>NUCLEOTIDE SEQUENCE [LARGE SCALE GENOMIC DNA]</scope>
    <source>
        <strain evidence="5 6">179-C4-2-HS</strain>
    </source>
</reference>
<feature type="domain" description="HTH tetR-type" evidence="4">
    <location>
        <begin position="11"/>
        <end position="71"/>
    </location>
</feature>
<dbReference type="InterPro" id="IPR039532">
    <property type="entry name" value="TetR_C_Firmicutes"/>
</dbReference>
<dbReference type="Pfam" id="PF14278">
    <property type="entry name" value="TetR_C_8"/>
    <property type="match status" value="1"/>
</dbReference>
<keyword evidence="6" id="KW-1185">Reference proteome</keyword>
<dbReference type="InterPro" id="IPR001647">
    <property type="entry name" value="HTH_TetR"/>
</dbReference>
<evidence type="ECO:0000256" key="2">
    <source>
        <dbReference type="ARBA" id="ARBA00023125"/>
    </source>
</evidence>
<protein>
    <submittedName>
        <fullName evidence="5">TetR/AcrR family transcriptional regulator</fullName>
    </submittedName>
</protein>
<evidence type="ECO:0000256" key="1">
    <source>
        <dbReference type="ARBA" id="ARBA00022491"/>
    </source>
</evidence>
<keyword evidence="2 3" id="KW-0238">DNA-binding</keyword>
<feature type="DNA-binding region" description="H-T-H motif" evidence="3">
    <location>
        <begin position="34"/>
        <end position="53"/>
    </location>
</feature>
<evidence type="ECO:0000313" key="5">
    <source>
        <dbReference type="EMBL" id="MFB3170129.1"/>
    </source>
</evidence>
<organism evidence="5 6">
    <name type="scientific">Neobacillus driksii</name>
    <dbReference type="NCBI Taxonomy" id="3035913"/>
    <lineage>
        <taxon>Bacteria</taxon>
        <taxon>Bacillati</taxon>
        <taxon>Bacillota</taxon>
        <taxon>Bacilli</taxon>
        <taxon>Bacillales</taxon>
        <taxon>Bacillaceae</taxon>
        <taxon>Neobacillus</taxon>
    </lineage>
</organism>
<dbReference type="EMBL" id="JAROBZ020000002">
    <property type="protein sequence ID" value="MFB3170129.1"/>
    <property type="molecule type" value="Genomic_DNA"/>
</dbReference>
<dbReference type="SUPFAM" id="SSF46689">
    <property type="entry name" value="Homeodomain-like"/>
    <property type="match status" value="1"/>
</dbReference>
<evidence type="ECO:0000256" key="3">
    <source>
        <dbReference type="PROSITE-ProRule" id="PRU00335"/>
    </source>
</evidence>
<accession>A0ABV4YZ51</accession>
<dbReference type="Gene3D" id="1.10.357.10">
    <property type="entry name" value="Tetracycline Repressor, domain 2"/>
    <property type="match status" value="1"/>
</dbReference>
<evidence type="ECO:0000313" key="6">
    <source>
        <dbReference type="Proteomes" id="UP001241748"/>
    </source>
</evidence>
<dbReference type="PANTHER" id="PTHR43479:SF7">
    <property type="entry name" value="TETR-FAMILY TRANSCRIPTIONAL REGULATOR"/>
    <property type="match status" value="1"/>
</dbReference>
<evidence type="ECO:0000259" key="4">
    <source>
        <dbReference type="PROSITE" id="PS50977"/>
    </source>
</evidence>
<comment type="caution">
    <text evidence="5">The sequence shown here is derived from an EMBL/GenBank/DDBJ whole genome shotgun (WGS) entry which is preliminary data.</text>
</comment>
<dbReference type="Proteomes" id="UP001241748">
    <property type="component" value="Unassembled WGS sequence"/>
</dbReference>
<dbReference type="InterPro" id="IPR050624">
    <property type="entry name" value="HTH-type_Tx_Regulator"/>
</dbReference>